<gene>
    <name evidence="2" type="ORF">ACFSUE_00025</name>
</gene>
<proteinExistence type="predicted"/>
<name>A0ABW5RX10_9BACL</name>
<evidence type="ECO:0000313" key="2">
    <source>
        <dbReference type="EMBL" id="MFD2692035.1"/>
    </source>
</evidence>
<evidence type="ECO:0000259" key="1">
    <source>
        <dbReference type="Pfam" id="PF00117"/>
    </source>
</evidence>
<sequence>MNCANEDAYPWLKQEKEWIKTAIRKNIPVLGICLGADGYPGKEKEIGWFPISLVNHPELPFLGMPKQMTVFHWHRDTFDLPQRASHAAFSKGC</sequence>
<keyword evidence="3" id="KW-1185">Reference proteome</keyword>
<evidence type="ECO:0000313" key="3">
    <source>
        <dbReference type="Proteomes" id="UP001597399"/>
    </source>
</evidence>
<feature type="domain" description="Glutamine amidotransferase" evidence="1">
    <location>
        <begin position="13"/>
        <end position="84"/>
    </location>
</feature>
<dbReference type="RefSeq" id="WP_253059197.1">
    <property type="nucleotide sequence ID" value="NZ_JAMXWM010000003.1"/>
</dbReference>
<dbReference type="Proteomes" id="UP001597399">
    <property type="component" value="Unassembled WGS sequence"/>
</dbReference>
<protein>
    <recommendedName>
        <fullName evidence="1">Glutamine amidotransferase domain-containing protein</fullName>
    </recommendedName>
</protein>
<organism evidence="2 3">
    <name type="scientific">Sporolactobacillus shoreicorticis</name>
    <dbReference type="NCBI Taxonomy" id="1923877"/>
    <lineage>
        <taxon>Bacteria</taxon>
        <taxon>Bacillati</taxon>
        <taxon>Bacillota</taxon>
        <taxon>Bacilli</taxon>
        <taxon>Bacillales</taxon>
        <taxon>Sporolactobacillaceae</taxon>
        <taxon>Sporolactobacillus</taxon>
    </lineage>
</organism>
<reference evidence="3" key="1">
    <citation type="journal article" date="2019" name="Int. J. Syst. Evol. Microbiol.">
        <title>The Global Catalogue of Microorganisms (GCM) 10K type strain sequencing project: providing services to taxonomists for standard genome sequencing and annotation.</title>
        <authorList>
            <consortium name="The Broad Institute Genomics Platform"/>
            <consortium name="The Broad Institute Genome Sequencing Center for Infectious Disease"/>
            <person name="Wu L."/>
            <person name="Ma J."/>
        </authorList>
    </citation>
    <scope>NUCLEOTIDE SEQUENCE [LARGE SCALE GENOMIC DNA]</scope>
    <source>
        <strain evidence="3">TISTR 2466</strain>
    </source>
</reference>
<accession>A0ABW5RX10</accession>
<dbReference type="InterPro" id="IPR017926">
    <property type="entry name" value="GATASE"/>
</dbReference>
<comment type="caution">
    <text evidence="2">The sequence shown here is derived from an EMBL/GenBank/DDBJ whole genome shotgun (WGS) entry which is preliminary data.</text>
</comment>
<dbReference type="Gene3D" id="3.40.50.880">
    <property type="match status" value="1"/>
</dbReference>
<dbReference type="Pfam" id="PF00117">
    <property type="entry name" value="GATase"/>
    <property type="match status" value="1"/>
</dbReference>
<dbReference type="EMBL" id="JBHUMQ010000001">
    <property type="protein sequence ID" value="MFD2692035.1"/>
    <property type="molecule type" value="Genomic_DNA"/>
</dbReference>
<dbReference type="SUPFAM" id="SSF52317">
    <property type="entry name" value="Class I glutamine amidotransferase-like"/>
    <property type="match status" value="1"/>
</dbReference>
<dbReference type="InterPro" id="IPR029062">
    <property type="entry name" value="Class_I_gatase-like"/>
</dbReference>